<accession>A0A645C222</accession>
<name>A0A645C222_9ZZZZ</name>
<dbReference type="Gene3D" id="3.40.630.10">
    <property type="entry name" value="Zn peptidases"/>
    <property type="match status" value="1"/>
</dbReference>
<sequence>MLILIRGAGDLATGIACRLMRSGFSVVMTETLRPTTVRCTVAFSPAVYRQRALVEGLEARLALSAEDVPSLTRQGYAAVLVDPELACLPLLRPAGIVDAVVAKRNLGTHMADAPAVVGVGPGFTAGADCHAAVETQRGHDLGRVLYTGSPAPNTGIPGEIGGATTERLLRAPAGGLFTPAASIGDLVETGQTVGYVGEQPMTAQIPGVLRGLLPEGTPVHPGMKAGDVDPRCRAEHCFSVSDKAQAVGGGVLEALLCVLSRKGLLAF</sequence>
<comment type="caution">
    <text evidence="1">The sequence shown here is derived from an EMBL/GenBank/DDBJ whole genome shotgun (WGS) entry which is preliminary data.</text>
</comment>
<dbReference type="EMBL" id="VSSQ01022023">
    <property type="protein sequence ID" value="MPM68024.1"/>
    <property type="molecule type" value="Genomic_DNA"/>
</dbReference>
<organism evidence="1">
    <name type="scientific">bioreactor metagenome</name>
    <dbReference type="NCBI Taxonomy" id="1076179"/>
    <lineage>
        <taxon>unclassified sequences</taxon>
        <taxon>metagenomes</taxon>
        <taxon>ecological metagenomes</taxon>
    </lineage>
</organism>
<gene>
    <name evidence="1" type="ORF">SDC9_114950</name>
</gene>
<proteinExistence type="predicted"/>
<reference evidence="1" key="1">
    <citation type="submission" date="2019-08" db="EMBL/GenBank/DDBJ databases">
        <authorList>
            <person name="Kucharzyk K."/>
            <person name="Murdoch R.W."/>
            <person name="Higgins S."/>
            <person name="Loffler F."/>
        </authorList>
    </citation>
    <scope>NUCLEOTIDE SEQUENCE</scope>
</reference>
<dbReference type="NCBIfam" id="TIGR03309">
    <property type="entry name" value="matur_yqeB"/>
    <property type="match status" value="1"/>
</dbReference>
<evidence type="ECO:0008006" key="2">
    <source>
        <dbReference type="Google" id="ProtNLM"/>
    </source>
</evidence>
<evidence type="ECO:0000313" key="1">
    <source>
        <dbReference type="EMBL" id="MPM68024.1"/>
    </source>
</evidence>
<dbReference type="InterPro" id="IPR017695">
    <property type="entry name" value="Se-dep_Mo_hydrolase_YqeB"/>
</dbReference>
<dbReference type="AlphaFoldDB" id="A0A645C222"/>
<protein>
    <recommendedName>
        <fullName evidence="2">EF2563 family selenium-dependent molybdenum hydroxylase system protein</fullName>
    </recommendedName>
</protein>